<comment type="caution">
    <text evidence="1">The sequence shown here is derived from an EMBL/GenBank/DDBJ whole genome shotgun (WGS) entry which is preliminary data.</text>
</comment>
<reference evidence="1" key="1">
    <citation type="submission" date="2021-03" db="EMBL/GenBank/DDBJ databases">
        <authorList>
            <consortium name="DOE Joint Genome Institute"/>
            <person name="Ahrendt S."/>
            <person name="Looney B.P."/>
            <person name="Miyauchi S."/>
            <person name="Morin E."/>
            <person name="Drula E."/>
            <person name="Courty P.E."/>
            <person name="Chicoki N."/>
            <person name="Fauchery L."/>
            <person name="Kohler A."/>
            <person name="Kuo A."/>
            <person name="Labutti K."/>
            <person name="Pangilinan J."/>
            <person name="Lipzen A."/>
            <person name="Riley R."/>
            <person name="Andreopoulos W."/>
            <person name="He G."/>
            <person name="Johnson J."/>
            <person name="Barry K.W."/>
            <person name="Grigoriev I.V."/>
            <person name="Nagy L."/>
            <person name="Hibbett D."/>
            <person name="Henrissat B."/>
            <person name="Matheny P.B."/>
            <person name="Labbe J."/>
            <person name="Martin F."/>
        </authorList>
    </citation>
    <scope>NUCLEOTIDE SEQUENCE</scope>
    <source>
        <strain evidence="1">HHB10654</strain>
    </source>
</reference>
<organism evidence="1 2">
    <name type="scientific">Artomyces pyxidatus</name>
    <dbReference type="NCBI Taxonomy" id="48021"/>
    <lineage>
        <taxon>Eukaryota</taxon>
        <taxon>Fungi</taxon>
        <taxon>Dikarya</taxon>
        <taxon>Basidiomycota</taxon>
        <taxon>Agaricomycotina</taxon>
        <taxon>Agaricomycetes</taxon>
        <taxon>Russulales</taxon>
        <taxon>Auriscalpiaceae</taxon>
        <taxon>Artomyces</taxon>
    </lineage>
</organism>
<feature type="non-terminal residue" evidence="1">
    <location>
        <position position="257"/>
    </location>
</feature>
<reference evidence="1" key="2">
    <citation type="journal article" date="2022" name="New Phytol.">
        <title>Evolutionary transition to the ectomycorrhizal habit in the genomes of a hyperdiverse lineage of mushroom-forming fungi.</title>
        <authorList>
            <person name="Looney B."/>
            <person name="Miyauchi S."/>
            <person name="Morin E."/>
            <person name="Drula E."/>
            <person name="Courty P.E."/>
            <person name="Kohler A."/>
            <person name="Kuo A."/>
            <person name="LaButti K."/>
            <person name="Pangilinan J."/>
            <person name="Lipzen A."/>
            <person name="Riley R."/>
            <person name="Andreopoulos W."/>
            <person name="He G."/>
            <person name="Johnson J."/>
            <person name="Nolan M."/>
            <person name="Tritt A."/>
            <person name="Barry K.W."/>
            <person name="Grigoriev I.V."/>
            <person name="Nagy L.G."/>
            <person name="Hibbett D."/>
            <person name="Henrissat B."/>
            <person name="Matheny P.B."/>
            <person name="Labbe J."/>
            <person name="Martin F.M."/>
        </authorList>
    </citation>
    <scope>NUCLEOTIDE SEQUENCE</scope>
    <source>
        <strain evidence="1">HHB10654</strain>
    </source>
</reference>
<dbReference type="Proteomes" id="UP000814140">
    <property type="component" value="Unassembled WGS sequence"/>
</dbReference>
<sequence length="257" mass="29152">LEQRLRQREALQSRPLETVPTAAPAKPQHGNIPNTPLAASTISFLLGSTFTTGLFIFLSGGFSQFWWTTYQVGFFVAAWATFHWAEFAVTAGWNREKCSVDSFLLDNGAMYHVANSLALLEYLVTLYFKPSLKAYPYVSEVGIFLTLAGQVLRSTAMIQASTNFSHALAFRKRDSHELVTGGVYGWFRHPSYAGFFYWALGTQLTLQNPFTFVVFVALLWRFFSQRVKTEERVLVNFFGNAYVEYRSRVGTMIPFIP</sequence>
<dbReference type="EMBL" id="MU277187">
    <property type="protein sequence ID" value="KAI0068794.1"/>
    <property type="molecule type" value="Genomic_DNA"/>
</dbReference>
<name>A0ACB8TK09_9AGAM</name>
<proteinExistence type="predicted"/>
<accession>A0ACB8TK09</accession>
<feature type="non-terminal residue" evidence="1">
    <location>
        <position position="1"/>
    </location>
</feature>
<protein>
    <submittedName>
        <fullName evidence="1">ICMT-domain-containing protein</fullName>
    </submittedName>
</protein>
<evidence type="ECO:0000313" key="2">
    <source>
        <dbReference type="Proteomes" id="UP000814140"/>
    </source>
</evidence>
<evidence type="ECO:0000313" key="1">
    <source>
        <dbReference type="EMBL" id="KAI0068794.1"/>
    </source>
</evidence>
<keyword evidence="2" id="KW-1185">Reference proteome</keyword>
<gene>
    <name evidence="1" type="ORF">BV25DRAFT_1772843</name>
</gene>